<reference evidence="4" key="2">
    <citation type="submission" date="2017-05" db="EMBL/GenBank/DDBJ databases">
        <title>Improved OligoMM genomes.</title>
        <authorList>
            <person name="Garzetti D."/>
        </authorList>
    </citation>
    <scope>NUCLEOTIDE SEQUENCE [LARGE SCALE GENOMIC DNA]</scope>
    <source>
        <strain evidence="4">KB18</strain>
    </source>
</reference>
<dbReference type="EMBL" id="CP021422">
    <property type="protein sequence ID" value="ASB40525.1"/>
    <property type="molecule type" value="Genomic_DNA"/>
</dbReference>
<dbReference type="Proteomes" id="UP000596035">
    <property type="component" value="Chromosome"/>
</dbReference>
<feature type="transmembrane region" description="Helical" evidence="1">
    <location>
        <begin position="33"/>
        <end position="55"/>
    </location>
</feature>
<dbReference type="RefSeq" id="WP_066533869.1">
    <property type="nucleotide sequence ID" value="NZ_CP021422.1"/>
</dbReference>
<evidence type="ECO:0000313" key="4">
    <source>
        <dbReference type="Proteomes" id="UP000196710"/>
    </source>
</evidence>
<dbReference type="KEGG" id="amur:ADH66_07530"/>
<keyword evidence="4" id="KW-1185">Reference proteome</keyword>
<evidence type="ECO:0008006" key="6">
    <source>
        <dbReference type="Google" id="ProtNLM"/>
    </source>
</evidence>
<dbReference type="EMBL" id="CP065321">
    <property type="protein sequence ID" value="QQR29809.1"/>
    <property type="molecule type" value="Genomic_DNA"/>
</dbReference>
<keyword evidence="1" id="KW-1133">Transmembrane helix</keyword>
<proteinExistence type="predicted"/>
<dbReference type="AlphaFoldDB" id="A0A1Z2XQ00"/>
<accession>A0A1Z2XQ00</accession>
<protein>
    <recommendedName>
        <fullName evidence="6">Stage III sporulation protein AF</fullName>
    </recommendedName>
</protein>
<sequence length="154" mass="16446">MADTLRAAGAMCGVLIAAGLVSRLCPKDKMLGFVRGLVALALIASLCAAVISVDWEWPVAPDEMGENQELNEYMEDQYIAAAREEVESYIKGLLASAGIEAKKIRADIHITEDNSISCTKASLTFAFDSEARRARALLESVLEGVPLEVTADGA</sequence>
<name>A0A1Z2XQ00_9FIRM</name>
<evidence type="ECO:0000256" key="1">
    <source>
        <dbReference type="SAM" id="Phobius"/>
    </source>
</evidence>
<keyword evidence="1" id="KW-0472">Membrane</keyword>
<gene>
    <name evidence="2" type="ORF">ADH66_07530</name>
    <name evidence="3" type="ORF">I5Q82_17580</name>
</gene>
<evidence type="ECO:0000313" key="5">
    <source>
        <dbReference type="Proteomes" id="UP000596035"/>
    </source>
</evidence>
<reference evidence="3 5" key="3">
    <citation type="submission" date="2020-11" db="EMBL/GenBank/DDBJ databases">
        <title>Closed and high quality bacterial genomes of the OMM12 community.</title>
        <authorList>
            <person name="Marbouty M."/>
            <person name="Lamy-Besnier Q."/>
            <person name="Debarbieux L."/>
            <person name="Koszul R."/>
        </authorList>
    </citation>
    <scope>NUCLEOTIDE SEQUENCE [LARGE SCALE GENOMIC DNA]</scope>
    <source>
        <strain evidence="3 5">KB18</strain>
    </source>
</reference>
<dbReference type="Proteomes" id="UP000196710">
    <property type="component" value="Chromosome"/>
</dbReference>
<keyword evidence="1" id="KW-0812">Transmembrane</keyword>
<evidence type="ECO:0000313" key="2">
    <source>
        <dbReference type="EMBL" id="ASB40525.1"/>
    </source>
</evidence>
<organism evidence="3 5">
    <name type="scientific">Acutalibacter muris</name>
    <dbReference type="NCBI Taxonomy" id="1796620"/>
    <lineage>
        <taxon>Bacteria</taxon>
        <taxon>Bacillati</taxon>
        <taxon>Bacillota</taxon>
        <taxon>Clostridia</taxon>
        <taxon>Eubacteriales</taxon>
        <taxon>Acutalibacteraceae</taxon>
        <taxon>Acutalibacter</taxon>
    </lineage>
</organism>
<reference evidence="2" key="1">
    <citation type="journal article" date="2017" name="Genome Announc.">
        <title>High-Quality Whole-Genome Sequences of the Oligo-Mouse-Microbiota Bacterial Community.</title>
        <authorList>
            <person name="Garzetti D."/>
            <person name="Brugiroux S."/>
            <person name="Bunk B."/>
            <person name="Pukall R."/>
            <person name="McCoy K.D."/>
            <person name="Macpherson A.J."/>
            <person name="Stecher B."/>
        </authorList>
    </citation>
    <scope>NUCLEOTIDE SEQUENCE</scope>
    <source>
        <strain evidence="2">KB18</strain>
    </source>
</reference>
<evidence type="ECO:0000313" key="3">
    <source>
        <dbReference type="EMBL" id="QQR29809.1"/>
    </source>
</evidence>